<evidence type="ECO:0000256" key="1">
    <source>
        <dbReference type="SAM" id="MobiDB-lite"/>
    </source>
</evidence>
<evidence type="ECO:0000313" key="2">
    <source>
        <dbReference type="Proteomes" id="UP000189703"/>
    </source>
</evidence>
<protein>
    <submittedName>
        <fullName evidence="3">Uncharacterized protein LOC104599775</fullName>
    </submittedName>
</protein>
<dbReference type="KEGG" id="nnu:104599775"/>
<feature type="compositionally biased region" description="Polar residues" evidence="1">
    <location>
        <begin position="1"/>
        <end position="23"/>
    </location>
</feature>
<keyword evidence="2" id="KW-1185">Reference proteome</keyword>
<reference evidence="3" key="1">
    <citation type="submission" date="2025-08" db="UniProtKB">
        <authorList>
            <consortium name="RefSeq"/>
        </authorList>
    </citation>
    <scope>IDENTIFICATION</scope>
</reference>
<sequence length="146" mass="16080">MQDTGNIRRQRVLNLSSGEQMSISPGIPNKKQRELGTLEEVWQLTSLPINDSTPLAQHSQDIGPEKQESVMAPYQRIHAEGKHREESVVVGGEKVLPEPSSLPRLNQEMGMGLAQTPRTDTQQLVHLQSSKPPSGLWVQVDNANAG</sequence>
<dbReference type="InParanoid" id="A0A1U8A392"/>
<gene>
    <name evidence="3" type="primary">LOC104599775</name>
</gene>
<proteinExistence type="predicted"/>
<organism evidence="2 3">
    <name type="scientific">Nelumbo nucifera</name>
    <name type="common">Sacred lotus</name>
    <dbReference type="NCBI Taxonomy" id="4432"/>
    <lineage>
        <taxon>Eukaryota</taxon>
        <taxon>Viridiplantae</taxon>
        <taxon>Streptophyta</taxon>
        <taxon>Embryophyta</taxon>
        <taxon>Tracheophyta</taxon>
        <taxon>Spermatophyta</taxon>
        <taxon>Magnoliopsida</taxon>
        <taxon>Proteales</taxon>
        <taxon>Nelumbonaceae</taxon>
        <taxon>Nelumbo</taxon>
    </lineage>
</organism>
<dbReference type="GeneID" id="104599775"/>
<name>A0A1U8A392_NELNU</name>
<dbReference type="AlphaFoldDB" id="A0A1U8A392"/>
<evidence type="ECO:0000313" key="3">
    <source>
        <dbReference type="RefSeq" id="XP_010260778.1"/>
    </source>
</evidence>
<dbReference type="RefSeq" id="XP_010260778.1">
    <property type="nucleotide sequence ID" value="XM_010262476.2"/>
</dbReference>
<feature type="region of interest" description="Disordered" evidence="1">
    <location>
        <begin position="1"/>
        <end position="32"/>
    </location>
</feature>
<accession>A0A1U8A392</accession>
<dbReference type="Proteomes" id="UP000189703">
    <property type="component" value="Unplaced"/>
</dbReference>